<proteinExistence type="predicted"/>
<dbReference type="RefSeq" id="WP_382353446.1">
    <property type="nucleotide sequence ID" value="NZ_JBHMBP010000004.1"/>
</dbReference>
<reference evidence="2" key="1">
    <citation type="journal article" date="2019" name="Int. J. Syst. Evol. Microbiol.">
        <title>The Global Catalogue of Microorganisms (GCM) 10K type strain sequencing project: providing services to taxonomists for standard genome sequencing and annotation.</title>
        <authorList>
            <consortium name="The Broad Institute Genomics Platform"/>
            <consortium name="The Broad Institute Genome Sequencing Center for Infectious Disease"/>
            <person name="Wu L."/>
            <person name="Ma J."/>
        </authorList>
    </citation>
    <scope>NUCLEOTIDE SEQUENCE [LARGE SCALE GENOMIC DNA]</scope>
    <source>
        <strain evidence="2">KACC 12634</strain>
    </source>
</reference>
<protein>
    <submittedName>
        <fullName evidence="1">Uncharacterized protein</fullName>
    </submittedName>
</protein>
<dbReference type="Proteomes" id="UP001596470">
    <property type="component" value="Unassembled WGS sequence"/>
</dbReference>
<comment type="caution">
    <text evidence="1">The sequence shown here is derived from an EMBL/GenBank/DDBJ whole genome shotgun (WGS) entry which is preliminary data.</text>
</comment>
<sequence length="92" mass="9825">MASARIRIELDHGGMEDMLKSGPVEDALGDIAEHVAVTAYDNMPTHDTGPLSYEAFTETIDSRVVGTVKTAHMLGPAIENKYAPLRNAAEAA</sequence>
<name>A0ABW2D1D3_9ACTN</name>
<organism evidence="1 2">
    <name type="scientific">Glycomyces mayteni</name>
    <dbReference type="NCBI Taxonomy" id="543887"/>
    <lineage>
        <taxon>Bacteria</taxon>
        <taxon>Bacillati</taxon>
        <taxon>Actinomycetota</taxon>
        <taxon>Actinomycetes</taxon>
        <taxon>Glycomycetales</taxon>
        <taxon>Glycomycetaceae</taxon>
        <taxon>Glycomyces</taxon>
    </lineage>
</organism>
<evidence type="ECO:0000313" key="2">
    <source>
        <dbReference type="Proteomes" id="UP001596470"/>
    </source>
</evidence>
<evidence type="ECO:0000313" key="1">
    <source>
        <dbReference type="EMBL" id="MFC6956085.1"/>
    </source>
</evidence>
<keyword evidence="2" id="KW-1185">Reference proteome</keyword>
<gene>
    <name evidence="1" type="ORF">ACFQS3_02640</name>
</gene>
<accession>A0ABW2D1D3</accession>
<dbReference type="EMBL" id="JBHSYS010000001">
    <property type="protein sequence ID" value="MFC6956085.1"/>
    <property type="molecule type" value="Genomic_DNA"/>
</dbReference>